<keyword evidence="6" id="KW-1278">Translocase</keyword>
<dbReference type="GO" id="GO:0042626">
    <property type="term" value="F:ATPase-coupled transmembrane transporter activity"/>
    <property type="evidence" value="ECO:0007669"/>
    <property type="project" value="TreeGrafter"/>
</dbReference>
<evidence type="ECO:0000256" key="2">
    <source>
        <dbReference type="ARBA" id="ARBA00022448"/>
    </source>
</evidence>
<dbReference type="InterPro" id="IPR050095">
    <property type="entry name" value="ECF_ABC_transporter_ATP-bd"/>
</dbReference>
<comment type="subunit">
    <text evidence="8">Forms a stable energy-coupling factor (ECF) transporter complex composed of 2 membrane-embedded substrate-binding proteins (S component), 2 ATP-binding proteins (A component) and 2 transmembrane proteins (T component).</text>
</comment>
<gene>
    <name evidence="10" type="primary">ecfA2</name>
    <name evidence="10" type="ORF">CLPA_c36430</name>
    <name evidence="11" type="ORF">CP6013_03546</name>
</gene>
<dbReference type="NCBIfam" id="TIGR04521">
    <property type="entry name" value="ECF_ATPase_2"/>
    <property type="match status" value="1"/>
</dbReference>
<dbReference type="FunFam" id="3.40.50.300:FF:000224">
    <property type="entry name" value="Energy-coupling factor transporter ATP-binding protein EcfA"/>
    <property type="match status" value="1"/>
</dbReference>
<evidence type="ECO:0000256" key="8">
    <source>
        <dbReference type="RuleBase" id="RU365104"/>
    </source>
</evidence>
<dbReference type="InterPro" id="IPR003439">
    <property type="entry name" value="ABC_transporter-like_ATP-bd"/>
</dbReference>
<evidence type="ECO:0000313" key="13">
    <source>
        <dbReference type="Proteomes" id="UP000030905"/>
    </source>
</evidence>
<evidence type="ECO:0000256" key="4">
    <source>
        <dbReference type="ARBA" id="ARBA00022741"/>
    </source>
</evidence>
<reference evidence="11 12" key="3">
    <citation type="journal article" name="Genome Announc.">
        <title>Improved Draft Genome Sequence of Clostridium pasteurianum Strain ATCC 6013 (DSM 525) Using a Hybrid Next-Generation Sequencing Approach.</title>
        <authorList>
            <person name="Pyne M.E."/>
            <person name="Utturkar S."/>
            <person name="Brown S.D."/>
            <person name="Moo-Young M."/>
            <person name="Chung D.A."/>
            <person name="Chou C.P."/>
        </authorList>
    </citation>
    <scope>NUCLEOTIDE SEQUENCE [LARGE SCALE GENOMIC DNA]</scope>
    <source>
        <strain evidence="11 12">ATCC 6013</strain>
    </source>
</reference>
<dbReference type="SUPFAM" id="SSF52540">
    <property type="entry name" value="P-loop containing nucleoside triphosphate hydrolases"/>
    <property type="match status" value="1"/>
</dbReference>
<comment type="subcellular location">
    <subcellularLocation>
        <location evidence="1 8">Cell membrane</location>
        <topology evidence="1 8">Peripheral membrane protein</topology>
    </subcellularLocation>
</comment>
<evidence type="ECO:0000256" key="7">
    <source>
        <dbReference type="ARBA" id="ARBA00023136"/>
    </source>
</evidence>
<dbReference type="EMBL" id="JPGY02000001">
    <property type="protein sequence ID" value="KRU14288.1"/>
    <property type="molecule type" value="Genomic_DNA"/>
</dbReference>
<reference evidence="11" key="2">
    <citation type="submission" date="2015-10" db="EMBL/GenBank/DDBJ databases">
        <title>Improved Draft Genome Sequence of Clostridium pasteurianum Strain ATCC 6013 (DSM 525) Using a Hybrid Next-Generation Sequencing Approach.</title>
        <authorList>
            <person name="Pyne M.E."/>
            <person name="Utturkar S.M."/>
            <person name="Brown S.D."/>
            <person name="Moo-Young M."/>
            <person name="Chung D.A."/>
            <person name="Chou P.C."/>
        </authorList>
    </citation>
    <scope>NUCLEOTIDE SEQUENCE</scope>
    <source>
        <strain evidence="11">ATCC 6013</strain>
    </source>
</reference>
<protein>
    <recommendedName>
        <fullName evidence="8">Energy-coupling factor transporter ATP-binding protein EcfA2</fullName>
        <ecNumber evidence="8">7.-.-.-</ecNumber>
    </recommendedName>
</protein>
<dbReference type="PROSITE" id="PS00211">
    <property type="entry name" value="ABC_TRANSPORTER_1"/>
    <property type="match status" value="1"/>
</dbReference>
<evidence type="ECO:0000313" key="12">
    <source>
        <dbReference type="Proteomes" id="UP000028042"/>
    </source>
</evidence>
<evidence type="ECO:0000313" key="11">
    <source>
        <dbReference type="EMBL" id="KRU14288.1"/>
    </source>
</evidence>
<evidence type="ECO:0000259" key="9">
    <source>
        <dbReference type="PROSITE" id="PS50893"/>
    </source>
</evidence>
<name>A0A0H3J8B5_CLOPA</name>
<organism evidence="10 13">
    <name type="scientific">Clostridium pasteurianum DSM 525 = ATCC 6013</name>
    <dbReference type="NCBI Taxonomy" id="1262449"/>
    <lineage>
        <taxon>Bacteria</taxon>
        <taxon>Bacillati</taxon>
        <taxon>Bacillota</taxon>
        <taxon>Clostridia</taxon>
        <taxon>Eubacteriales</taxon>
        <taxon>Clostridiaceae</taxon>
        <taxon>Clostridium</taxon>
    </lineage>
</organism>
<dbReference type="PATRIC" id="fig|1262449.3.peg.3916"/>
<accession>A0A0H3J8B5</accession>
<dbReference type="Pfam" id="PF00005">
    <property type="entry name" value="ABC_tran"/>
    <property type="match status" value="1"/>
</dbReference>
<dbReference type="GO" id="GO:0005524">
    <property type="term" value="F:ATP binding"/>
    <property type="evidence" value="ECO:0007669"/>
    <property type="project" value="UniProtKB-UniRule"/>
</dbReference>
<dbReference type="KEGG" id="cpae:CPAST_c36430"/>
<keyword evidence="10" id="KW-0378">Hydrolase</keyword>
<dbReference type="Proteomes" id="UP000028042">
    <property type="component" value="Unassembled WGS sequence"/>
</dbReference>
<keyword evidence="3 8" id="KW-1003">Cell membrane</keyword>
<reference evidence="10 13" key="1">
    <citation type="journal article" date="2015" name="Genome Announc.">
        <title>Complete Genome Sequence of the Nitrogen-Fixing and Solvent-Producing Clostridium pasteurianum DSM 525.</title>
        <authorList>
            <person name="Poehlein A."/>
            <person name="Grosse-Honebrink A."/>
            <person name="Zhang Y."/>
            <person name="Minton N.P."/>
            <person name="Daniel R."/>
        </authorList>
    </citation>
    <scope>NUCLEOTIDE SEQUENCE [LARGE SCALE GENOMIC DNA]</scope>
    <source>
        <strain evidence="10">DSM 525</strain>
        <strain evidence="13">DSM 525 / ATCC 6013</strain>
    </source>
</reference>
<evidence type="ECO:0000256" key="6">
    <source>
        <dbReference type="ARBA" id="ARBA00022967"/>
    </source>
</evidence>
<comment type="function">
    <text evidence="8">ATP-binding (A) component of a common energy-coupling factor (ECF) ABC-transporter complex.</text>
</comment>
<comment type="similarity">
    <text evidence="8">Belongs to the ABC transporter superfamily. Energy-coupling factor EcfA family.</text>
</comment>
<keyword evidence="13" id="KW-1185">Reference proteome</keyword>
<keyword evidence="4 8" id="KW-0547">Nucleotide-binding</keyword>
<dbReference type="AlphaFoldDB" id="A0A0H3J8B5"/>
<evidence type="ECO:0000256" key="1">
    <source>
        <dbReference type="ARBA" id="ARBA00004202"/>
    </source>
</evidence>
<dbReference type="GeneID" id="93075736"/>
<dbReference type="InterPro" id="IPR017871">
    <property type="entry name" value="ABC_transporter-like_CS"/>
</dbReference>
<dbReference type="PANTHER" id="PTHR43553:SF27">
    <property type="entry name" value="ENERGY-COUPLING FACTOR TRANSPORTER ATP-BINDING PROTEIN ECFA2"/>
    <property type="match status" value="1"/>
</dbReference>
<evidence type="ECO:0000256" key="3">
    <source>
        <dbReference type="ARBA" id="ARBA00022475"/>
    </source>
</evidence>
<dbReference type="EC" id="7.-.-.-" evidence="8"/>
<dbReference type="eggNOG" id="COG1122">
    <property type="taxonomic scope" value="Bacteria"/>
</dbReference>
<keyword evidence="7 8" id="KW-0472">Membrane</keyword>
<evidence type="ECO:0000256" key="5">
    <source>
        <dbReference type="ARBA" id="ARBA00022840"/>
    </source>
</evidence>
<dbReference type="EMBL" id="CP009268">
    <property type="protein sequence ID" value="AJA53687.1"/>
    <property type="molecule type" value="Genomic_DNA"/>
</dbReference>
<dbReference type="InterPro" id="IPR015856">
    <property type="entry name" value="ABC_transpr_CbiO/EcfA_su"/>
</dbReference>
<keyword evidence="2 8" id="KW-0813">Transport</keyword>
<feature type="domain" description="ABC transporter" evidence="9">
    <location>
        <begin position="3"/>
        <end position="245"/>
    </location>
</feature>
<dbReference type="GO" id="GO:0016887">
    <property type="term" value="F:ATP hydrolysis activity"/>
    <property type="evidence" value="ECO:0007669"/>
    <property type="project" value="InterPro"/>
</dbReference>
<dbReference type="InterPro" id="IPR003593">
    <property type="entry name" value="AAA+_ATPase"/>
</dbReference>
<proteinExistence type="inferred from homology"/>
<dbReference type="RefSeq" id="WP_003448039.1">
    <property type="nucleotide sequence ID" value="NZ_ANZB01000019.1"/>
</dbReference>
<dbReference type="Gene3D" id="3.40.50.300">
    <property type="entry name" value="P-loop containing nucleotide triphosphate hydrolases"/>
    <property type="match status" value="1"/>
</dbReference>
<dbReference type="GO" id="GO:0043190">
    <property type="term" value="C:ATP-binding cassette (ABC) transporter complex"/>
    <property type="evidence" value="ECO:0007669"/>
    <property type="project" value="TreeGrafter"/>
</dbReference>
<keyword evidence="5 8" id="KW-0067">ATP-binding</keyword>
<dbReference type="InterPro" id="IPR027417">
    <property type="entry name" value="P-loop_NTPase"/>
</dbReference>
<dbReference type="KEGG" id="cpat:CLPA_c36430"/>
<evidence type="ECO:0000313" key="10">
    <source>
        <dbReference type="EMBL" id="AJA53687.1"/>
    </source>
</evidence>
<dbReference type="PROSITE" id="PS50893">
    <property type="entry name" value="ABC_TRANSPORTER_2"/>
    <property type="match status" value="1"/>
</dbReference>
<dbReference type="Proteomes" id="UP000030905">
    <property type="component" value="Chromosome"/>
</dbReference>
<dbReference type="PANTHER" id="PTHR43553">
    <property type="entry name" value="HEAVY METAL TRANSPORTER"/>
    <property type="match status" value="1"/>
</dbReference>
<dbReference type="NCBIfam" id="NF010158">
    <property type="entry name" value="PRK13637.1"/>
    <property type="match status" value="1"/>
</dbReference>
<dbReference type="InterPro" id="IPR030946">
    <property type="entry name" value="EcfA2"/>
</dbReference>
<dbReference type="CDD" id="cd03225">
    <property type="entry name" value="ABC_cobalt_CbiO_domain1"/>
    <property type="match status" value="1"/>
</dbReference>
<sequence length="287" mass="32064">MPIKIDNLTHIYMPGTPFQKKALDNVNINISDGEFVALIGHTGSGKSTLIQHINGLLKPTEGKIIIDNFDITLKNIKLSDIRKKVGLVFQYPEYQLFEETIEKDIAYGPINLKLTEDEVKNRVKKAMNLVGLDYETFKDKSPFELSGGQKRRVAIAGVVAMEPKILILDEPTAGLDPKGRDDILEQILKLQKEYRMTVILVSHSMEDVAKVASRILVMNKGKCILDGKPSDVFKEINTLESVGLAVPQVTYLIKKLRKNGFDISEDIFTVEDAKTNILKILRGGENA</sequence>
<dbReference type="SMART" id="SM00382">
    <property type="entry name" value="AAA"/>
    <property type="match status" value="1"/>
</dbReference>